<dbReference type="InterPro" id="IPR027268">
    <property type="entry name" value="Peptidase_M4/M1_CTD_sf"/>
</dbReference>
<dbReference type="EMBL" id="JBAWKC010000002">
    <property type="protein sequence ID" value="MFH6768475.1"/>
    <property type="molecule type" value="Genomic_DNA"/>
</dbReference>
<evidence type="ECO:0000313" key="3">
    <source>
        <dbReference type="EMBL" id="MFH6768475.1"/>
    </source>
</evidence>
<dbReference type="SUPFAM" id="SSF50156">
    <property type="entry name" value="PDZ domain-like"/>
    <property type="match status" value="1"/>
</dbReference>
<keyword evidence="4" id="KW-1185">Reference proteome</keyword>
<dbReference type="InterPro" id="IPR040756">
    <property type="entry name" value="Peptidase_M61_N"/>
</dbReference>
<dbReference type="Gene3D" id="2.60.40.3650">
    <property type="match status" value="1"/>
</dbReference>
<dbReference type="Pfam" id="PF05299">
    <property type="entry name" value="Peptidase_M61"/>
    <property type="match status" value="1"/>
</dbReference>
<comment type="caution">
    <text evidence="3">The sequence shown here is derived from an EMBL/GenBank/DDBJ whole genome shotgun (WGS) entry which is preliminary data.</text>
</comment>
<evidence type="ECO:0008006" key="5">
    <source>
        <dbReference type="Google" id="ProtNLM"/>
    </source>
</evidence>
<feature type="domain" description="Peptidase M61 N-terminal" evidence="2">
    <location>
        <begin position="23"/>
        <end position="193"/>
    </location>
</feature>
<gene>
    <name evidence="3" type="ORF">V8G56_06995</name>
</gene>
<evidence type="ECO:0000259" key="2">
    <source>
        <dbReference type="Pfam" id="PF17899"/>
    </source>
</evidence>
<protein>
    <recommendedName>
        <fullName evidence="5">Peptidase M61</fullName>
    </recommendedName>
</protein>
<evidence type="ECO:0000259" key="1">
    <source>
        <dbReference type="Pfam" id="PF05299"/>
    </source>
</evidence>
<dbReference type="RefSeq" id="WP_395437729.1">
    <property type="nucleotide sequence ID" value="NZ_JBAWKC010000002.1"/>
</dbReference>
<sequence length="600" mass="68177">MIRILILSLISISIYAQEKSFVYQVDFTNKNDAFNVTLTVPPLSENDAVYSFVSYAPGVHQPLDFGRFVKLFKVYDKAGNELLTNKISTNDFRILEPTKVSKIIYEIDDSFDMSTAYHPIYPMSGTGINDDYIILNTHGVFGYFKNLKNAPIKLKIKLEGTQKIGTALNLGDNGYYEIASYYHLTDSPLLIGNKLSYASTTIDKIQVEAYVHSPSGEITAQIVLDQASDILNAAKDYIGYSPVDRYTFLMYFSSQKEAQEMPVLQGGGALEHSLSSTYALPDMPQYLPLLKNIIAHEFMHILSPLHLHSEVLANFDYSNPVSEDQHVWLYEGVTEWVSYIMQVKSGIETPQDYLNYLSEKANNSENYNTEYSLARISSEWSTDEGNKQYGNIYQLGALTAAMLDIKLLQLSNGSKGLREVYLDLIKKYGKETPFDNATFFNTLVEMTYPEIADFIDNHIKNNVPFDFENEMKLLGIKYYKKRPNPDNLPTMGFTIRPDHNNQPTVMDMSSDYLGIQVQIGDIITHINGTELNESSYQHLFESITKMTIGDAYQLDIIRNGKSMKIIENLYAKYDRNVFEFDNNASDKAISMRNKAITKQD</sequence>
<organism evidence="3 4">
    <name type="scientific">Gaetbulibacter aquiaggeris</name>
    <dbReference type="NCBI Taxonomy" id="1735373"/>
    <lineage>
        <taxon>Bacteria</taxon>
        <taxon>Pseudomonadati</taxon>
        <taxon>Bacteroidota</taxon>
        <taxon>Flavobacteriia</taxon>
        <taxon>Flavobacteriales</taxon>
        <taxon>Flavobacteriaceae</taxon>
        <taxon>Gaetbulibacter</taxon>
    </lineage>
</organism>
<evidence type="ECO:0000313" key="4">
    <source>
        <dbReference type="Proteomes" id="UP001610104"/>
    </source>
</evidence>
<dbReference type="SUPFAM" id="SSF55486">
    <property type="entry name" value="Metalloproteases ('zincins'), catalytic domain"/>
    <property type="match status" value="1"/>
</dbReference>
<dbReference type="Gene3D" id="2.30.42.10">
    <property type="match status" value="1"/>
</dbReference>
<proteinExistence type="predicted"/>
<dbReference type="InterPro" id="IPR036034">
    <property type="entry name" value="PDZ_sf"/>
</dbReference>
<accession>A0ABW7MNS9</accession>
<dbReference type="Gene3D" id="1.10.390.10">
    <property type="entry name" value="Neutral Protease Domain 2"/>
    <property type="match status" value="1"/>
</dbReference>
<dbReference type="Pfam" id="PF17899">
    <property type="entry name" value="Peptidase_M61_N"/>
    <property type="match status" value="1"/>
</dbReference>
<name>A0ABW7MNS9_9FLAO</name>
<feature type="domain" description="Peptidase M61 catalytic" evidence="1">
    <location>
        <begin position="292"/>
        <end position="377"/>
    </location>
</feature>
<dbReference type="Proteomes" id="UP001610104">
    <property type="component" value="Unassembled WGS sequence"/>
</dbReference>
<dbReference type="InterPro" id="IPR007963">
    <property type="entry name" value="Peptidase_M61_catalytic"/>
</dbReference>
<reference evidence="3 4" key="1">
    <citation type="submission" date="2024-02" db="EMBL/GenBank/DDBJ databases">
        <title>A Gaetbulibacter species isolated from tidal flats and genomic insights of their niches.</title>
        <authorList>
            <person name="Ye Y."/>
        </authorList>
    </citation>
    <scope>NUCLEOTIDE SEQUENCE [LARGE SCALE GENOMIC DNA]</scope>
    <source>
        <strain evidence="3 4">KEM-8</strain>
    </source>
</reference>